<dbReference type="Pfam" id="PF01738">
    <property type="entry name" value="DLH"/>
    <property type="match status" value="1"/>
</dbReference>
<reference evidence="2" key="1">
    <citation type="journal article" date="2020" name="New Phytol.">
        <title>Comparative genomics reveals dynamic genome evolution in host specialist ectomycorrhizal fungi.</title>
        <authorList>
            <person name="Lofgren L.A."/>
            <person name="Nguyen N.H."/>
            <person name="Vilgalys R."/>
            <person name="Ruytinx J."/>
            <person name="Liao H.L."/>
            <person name="Branco S."/>
            <person name="Kuo A."/>
            <person name="LaButti K."/>
            <person name="Lipzen A."/>
            <person name="Andreopoulos W."/>
            <person name="Pangilinan J."/>
            <person name="Riley R."/>
            <person name="Hundley H."/>
            <person name="Na H."/>
            <person name="Barry K."/>
            <person name="Grigoriev I.V."/>
            <person name="Stajich J.E."/>
            <person name="Kennedy P.G."/>
        </authorList>
    </citation>
    <scope>NUCLEOTIDE SEQUENCE</scope>
    <source>
        <strain evidence="2">FC203</strain>
    </source>
</reference>
<feature type="domain" description="Dienelactone hydrolase" evidence="1">
    <location>
        <begin position="128"/>
        <end position="213"/>
    </location>
</feature>
<accession>A0AAD4HPH0</accession>
<name>A0AAD4HPH0_9AGAM</name>
<dbReference type="Proteomes" id="UP001195769">
    <property type="component" value="Unassembled WGS sequence"/>
</dbReference>
<dbReference type="PANTHER" id="PTHR17630:SF44">
    <property type="entry name" value="PROTEIN AIM2"/>
    <property type="match status" value="1"/>
</dbReference>
<comment type="caution">
    <text evidence="2">The sequence shown here is derived from an EMBL/GenBank/DDBJ whole genome shotgun (WGS) entry which is preliminary data.</text>
</comment>
<dbReference type="EMBL" id="JABBWK010000016">
    <property type="protein sequence ID" value="KAG1902744.1"/>
    <property type="molecule type" value="Genomic_DNA"/>
</dbReference>
<dbReference type="Gene3D" id="3.40.50.1820">
    <property type="entry name" value="alpha/beta hydrolase"/>
    <property type="match status" value="1"/>
</dbReference>
<dbReference type="InterPro" id="IPR002925">
    <property type="entry name" value="Dienelactn_hydro"/>
</dbReference>
<keyword evidence="3" id="KW-1185">Reference proteome</keyword>
<dbReference type="GO" id="GO:0016787">
    <property type="term" value="F:hydrolase activity"/>
    <property type="evidence" value="ECO:0007669"/>
    <property type="project" value="InterPro"/>
</dbReference>
<dbReference type="AlphaFoldDB" id="A0AAD4HPH0"/>
<dbReference type="GeneID" id="64655572"/>
<organism evidence="2 3">
    <name type="scientific">Suillus fuscotomentosus</name>
    <dbReference type="NCBI Taxonomy" id="1912939"/>
    <lineage>
        <taxon>Eukaryota</taxon>
        <taxon>Fungi</taxon>
        <taxon>Dikarya</taxon>
        <taxon>Basidiomycota</taxon>
        <taxon>Agaricomycotina</taxon>
        <taxon>Agaricomycetes</taxon>
        <taxon>Agaricomycetidae</taxon>
        <taxon>Boletales</taxon>
        <taxon>Suillineae</taxon>
        <taxon>Suillaceae</taxon>
        <taxon>Suillus</taxon>
    </lineage>
</organism>
<dbReference type="RefSeq" id="XP_041228319.1">
    <property type="nucleotide sequence ID" value="XM_041361274.1"/>
</dbReference>
<dbReference type="InterPro" id="IPR029058">
    <property type="entry name" value="AB_hydrolase_fold"/>
</dbReference>
<dbReference type="SUPFAM" id="SSF53474">
    <property type="entry name" value="alpha/beta-Hydrolases"/>
    <property type="match status" value="1"/>
</dbReference>
<sequence>MTPQLSQHCFTAVSSPTLVLQWAVGYQEKIINIQTYAFELTNASKSNGAILYFSDFFDPLFINNQLIMDYYAHHVLDFDHFFGEPIHDCMDRPGFDRPAWIERAFSNANTHTCPWADAVVKKYGSGIKYRAVGLCFGGPQVFKLAKEGSLIICDAIAHPATLSDDLMEISECGFPMLFSCAETNHTFPKETRRKVENRLAEHKKTYHFHIFSGESWICDQM</sequence>
<gene>
    <name evidence="2" type="ORF">F5891DRAFT_1023263</name>
</gene>
<evidence type="ECO:0000259" key="1">
    <source>
        <dbReference type="Pfam" id="PF01738"/>
    </source>
</evidence>
<evidence type="ECO:0000313" key="3">
    <source>
        <dbReference type="Proteomes" id="UP001195769"/>
    </source>
</evidence>
<proteinExistence type="predicted"/>
<dbReference type="PANTHER" id="PTHR17630">
    <property type="entry name" value="DIENELACTONE HYDROLASE"/>
    <property type="match status" value="1"/>
</dbReference>
<evidence type="ECO:0000313" key="2">
    <source>
        <dbReference type="EMBL" id="KAG1902744.1"/>
    </source>
</evidence>
<protein>
    <recommendedName>
        <fullName evidence="1">Dienelactone hydrolase domain-containing protein</fullName>
    </recommendedName>
</protein>